<evidence type="ECO:0000313" key="1">
    <source>
        <dbReference type="EMBL" id="KAK7595451.1"/>
    </source>
</evidence>
<evidence type="ECO:0000313" key="2">
    <source>
        <dbReference type="Proteomes" id="UP001367676"/>
    </source>
</evidence>
<dbReference type="AlphaFoldDB" id="A0AAN9TN81"/>
<dbReference type="Proteomes" id="UP001367676">
    <property type="component" value="Unassembled WGS sequence"/>
</dbReference>
<proteinExistence type="predicted"/>
<protein>
    <submittedName>
        <fullName evidence="1">Uncharacterized protein</fullName>
    </submittedName>
</protein>
<accession>A0AAN9TN81</accession>
<sequence length="83" mass="9245">MIPLLPYKEEIDKQSIYVRMKERIFCAQYAQSEFTPCLDDALLDAEDIIASAGDTEITIREAAGHNSVTGSQGYKSSLLCKNK</sequence>
<gene>
    <name evidence="1" type="ORF">V9T40_013276</name>
</gene>
<organism evidence="1 2">
    <name type="scientific">Parthenolecanium corni</name>
    <dbReference type="NCBI Taxonomy" id="536013"/>
    <lineage>
        <taxon>Eukaryota</taxon>
        <taxon>Metazoa</taxon>
        <taxon>Ecdysozoa</taxon>
        <taxon>Arthropoda</taxon>
        <taxon>Hexapoda</taxon>
        <taxon>Insecta</taxon>
        <taxon>Pterygota</taxon>
        <taxon>Neoptera</taxon>
        <taxon>Paraneoptera</taxon>
        <taxon>Hemiptera</taxon>
        <taxon>Sternorrhyncha</taxon>
        <taxon>Coccoidea</taxon>
        <taxon>Coccidae</taxon>
        <taxon>Parthenolecanium</taxon>
    </lineage>
</organism>
<dbReference type="EMBL" id="JBBCAQ010000018">
    <property type="protein sequence ID" value="KAK7595451.1"/>
    <property type="molecule type" value="Genomic_DNA"/>
</dbReference>
<name>A0AAN9TN81_9HEMI</name>
<keyword evidence="2" id="KW-1185">Reference proteome</keyword>
<reference evidence="1 2" key="1">
    <citation type="submission" date="2024-03" db="EMBL/GenBank/DDBJ databases">
        <title>Adaptation during the transition from Ophiocordyceps entomopathogen to insect associate is accompanied by gene loss and intensified selection.</title>
        <authorList>
            <person name="Ward C.M."/>
            <person name="Onetto C.A."/>
            <person name="Borneman A.R."/>
        </authorList>
    </citation>
    <scope>NUCLEOTIDE SEQUENCE [LARGE SCALE GENOMIC DNA]</scope>
    <source>
        <strain evidence="1">AWRI1</strain>
        <tissue evidence="1">Single Adult Female</tissue>
    </source>
</reference>
<comment type="caution">
    <text evidence="1">The sequence shown here is derived from an EMBL/GenBank/DDBJ whole genome shotgun (WGS) entry which is preliminary data.</text>
</comment>